<protein>
    <recommendedName>
        <fullName evidence="5">DUF2399 domain-containing protein</fullName>
    </recommendedName>
</protein>
<dbReference type="SUPFAM" id="SSF56726">
    <property type="entry name" value="DNA topoisomerase IV, alpha subunit"/>
    <property type="match status" value="1"/>
</dbReference>
<dbReference type="InterPro" id="IPR024466">
    <property type="entry name" value="CHP02679_N"/>
</dbReference>
<gene>
    <name evidence="3" type="ORF">RU93_GL000328</name>
</gene>
<dbReference type="GO" id="GO:0005694">
    <property type="term" value="C:chromosome"/>
    <property type="evidence" value="ECO:0007669"/>
    <property type="project" value="InterPro"/>
</dbReference>
<dbReference type="InterPro" id="IPR036078">
    <property type="entry name" value="Spo11/TopoVI_A_sf"/>
</dbReference>
<evidence type="ECO:0000259" key="1">
    <source>
        <dbReference type="Pfam" id="PF09664"/>
    </source>
</evidence>
<evidence type="ECO:0000259" key="2">
    <source>
        <dbReference type="Pfam" id="PF11796"/>
    </source>
</evidence>
<dbReference type="GO" id="GO:0003677">
    <property type="term" value="F:DNA binding"/>
    <property type="evidence" value="ECO:0007669"/>
    <property type="project" value="InterPro"/>
</dbReference>
<dbReference type="EMBL" id="JXKD01000010">
    <property type="protein sequence ID" value="OJG10078.1"/>
    <property type="molecule type" value="Genomic_DNA"/>
</dbReference>
<dbReference type="STRING" id="328396.RU93_GL000328"/>
<dbReference type="Proteomes" id="UP000182149">
    <property type="component" value="Unassembled WGS sequence"/>
</dbReference>
<keyword evidence="4" id="KW-1185">Reference proteome</keyword>
<evidence type="ECO:0008006" key="5">
    <source>
        <dbReference type="Google" id="ProtNLM"/>
    </source>
</evidence>
<dbReference type="Pfam" id="PF09664">
    <property type="entry name" value="DUF2399"/>
    <property type="match status" value="1"/>
</dbReference>
<feature type="domain" description="DUF2399" evidence="1">
    <location>
        <begin position="140"/>
        <end position="293"/>
    </location>
</feature>
<feature type="domain" description="Conserved hypothetical protein CHP02679 N terminus" evidence="2">
    <location>
        <begin position="31"/>
        <end position="118"/>
    </location>
</feature>
<dbReference type="Gene3D" id="3.40.1360.10">
    <property type="match status" value="1"/>
</dbReference>
<accession>A0A1L8QRB6</accession>
<sequence>MDQIDPLFSEKLNVKQLTQWHEDLGGDFEVFEAVSQALKQLPEEWTRLPFFAYQQTGDTHFFDETKMGGRLLLQMLTALSRRTENDKKISIVEEKNIILNEFQLLRDDIHNFVSVRGLVAEKNKIISQMWRNAWSEGVTWNVPLKEILRMDSIYPGHGNKVLIIENSAVYSVLLELVPEIAIICSSGQFTYAVWQLLRKLSENNVKLYYSGDLDPEGLLMAQKVIEMFPEQAQTIGMSLESYQVGKQLSKLLPQQLKQLQKINNKELKIIAEKMEISHIKAYQEGYLDIILTEINEKMQN</sequence>
<name>A0A1L8QRB6_9ENTE</name>
<dbReference type="InterPro" id="IPR024465">
    <property type="entry name" value="DUF2399"/>
</dbReference>
<evidence type="ECO:0000313" key="3">
    <source>
        <dbReference type="EMBL" id="OJG10078.1"/>
    </source>
</evidence>
<dbReference type="AlphaFoldDB" id="A0A1L8QRB6"/>
<organism evidence="3 4">
    <name type="scientific">Enterococcus aquimarinus</name>
    <dbReference type="NCBI Taxonomy" id="328396"/>
    <lineage>
        <taxon>Bacteria</taxon>
        <taxon>Bacillati</taxon>
        <taxon>Bacillota</taxon>
        <taxon>Bacilli</taxon>
        <taxon>Lactobacillales</taxon>
        <taxon>Enterococcaceae</taxon>
        <taxon>Enterococcus</taxon>
    </lineage>
</organism>
<reference evidence="3 4" key="1">
    <citation type="submission" date="2014-12" db="EMBL/GenBank/DDBJ databases">
        <title>Draft genome sequences of 29 type strains of Enterococci.</title>
        <authorList>
            <person name="Zhong Z."/>
            <person name="Sun Z."/>
            <person name="Liu W."/>
            <person name="Zhang W."/>
            <person name="Zhang H."/>
        </authorList>
    </citation>
    <scope>NUCLEOTIDE SEQUENCE [LARGE SCALE GENOMIC DNA]</scope>
    <source>
        <strain evidence="3 4">DSM 17690</strain>
    </source>
</reference>
<comment type="caution">
    <text evidence="3">The sequence shown here is derived from an EMBL/GenBank/DDBJ whole genome shotgun (WGS) entry which is preliminary data.</text>
</comment>
<evidence type="ECO:0000313" key="4">
    <source>
        <dbReference type="Proteomes" id="UP000182149"/>
    </source>
</evidence>
<dbReference type="Pfam" id="PF11796">
    <property type="entry name" value="DUF3323"/>
    <property type="match status" value="1"/>
</dbReference>
<proteinExistence type="predicted"/>